<protein>
    <submittedName>
        <fullName evidence="1">Uncharacterized protein</fullName>
    </submittedName>
</protein>
<organism evidence="1 2">
    <name type="scientific">Sphaerosporella brunnea</name>
    <dbReference type="NCBI Taxonomy" id="1250544"/>
    <lineage>
        <taxon>Eukaryota</taxon>
        <taxon>Fungi</taxon>
        <taxon>Dikarya</taxon>
        <taxon>Ascomycota</taxon>
        <taxon>Pezizomycotina</taxon>
        <taxon>Pezizomycetes</taxon>
        <taxon>Pezizales</taxon>
        <taxon>Pyronemataceae</taxon>
        <taxon>Sphaerosporella</taxon>
    </lineage>
</organism>
<dbReference type="EMBL" id="VXIS01000081">
    <property type="protein sequence ID" value="KAA8907214.1"/>
    <property type="molecule type" value="Genomic_DNA"/>
</dbReference>
<reference evidence="1 2" key="1">
    <citation type="submission" date="2019-09" db="EMBL/GenBank/DDBJ databases">
        <title>Draft genome of the ectomycorrhizal ascomycete Sphaerosporella brunnea.</title>
        <authorList>
            <consortium name="DOE Joint Genome Institute"/>
            <person name="Benucci G.M."/>
            <person name="Marozzi G."/>
            <person name="Antonielli L."/>
            <person name="Sanchez S."/>
            <person name="Marco P."/>
            <person name="Wang X."/>
            <person name="Falini L.B."/>
            <person name="Barry K."/>
            <person name="Haridas S."/>
            <person name="Lipzen A."/>
            <person name="Labutti K."/>
            <person name="Grigoriev I.V."/>
            <person name="Murat C."/>
            <person name="Martin F."/>
            <person name="Albertini E."/>
            <person name="Donnini D."/>
            <person name="Bonito G."/>
        </authorList>
    </citation>
    <scope>NUCLEOTIDE SEQUENCE [LARGE SCALE GENOMIC DNA]</scope>
    <source>
        <strain evidence="1 2">Sb_GMNB300</strain>
    </source>
</reference>
<evidence type="ECO:0000313" key="2">
    <source>
        <dbReference type="Proteomes" id="UP000326924"/>
    </source>
</evidence>
<accession>A0A5J5EXL8</accession>
<gene>
    <name evidence="1" type="ORF">FN846DRAFT_889926</name>
</gene>
<evidence type="ECO:0000313" key="1">
    <source>
        <dbReference type="EMBL" id="KAA8907214.1"/>
    </source>
</evidence>
<keyword evidence="2" id="KW-1185">Reference proteome</keyword>
<proteinExistence type="predicted"/>
<comment type="caution">
    <text evidence="1">The sequence shown here is derived from an EMBL/GenBank/DDBJ whole genome shotgun (WGS) entry which is preliminary data.</text>
</comment>
<dbReference type="AlphaFoldDB" id="A0A5J5EXL8"/>
<sequence>MRGVNGVAKLITERHDGVLPVRREFQSPETVSRQNVQGDANEFALKSNARCSGFGCGRFGCLWDRIGVGRADCLVQRELDLENEDHVDQGPADSGSEFASVDDLYLEGPRATCRAAY</sequence>
<dbReference type="InParanoid" id="A0A5J5EXL8"/>
<name>A0A5J5EXL8_9PEZI</name>
<dbReference type="Proteomes" id="UP000326924">
    <property type="component" value="Unassembled WGS sequence"/>
</dbReference>